<accession>A0ACA9NWK8</accession>
<dbReference type="EMBL" id="CAJVPT010026832">
    <property type="protein sequence ID" value="CAG8681157.1"/>
    <property type="molecule type" value="Genomic_DNA"/>
</dbReference>
<evidence type="ECO:0000313" key="1">
    <source>
        <dbReference type="EMBL" id="CAG8681157.1"/>
    </source>
</evidence>
<gene>
    <name evidence="1" type="ORF">ACOLOM_LOCUS9346</name>
</gene>
<organism evidence="1 2">
    <name type="scientific">Acaulospora colombiana</name>
    <dbReference type="NCBI Taxonomy" id="27376"/>
    <lineage>
        <taxon>Eukaryota</taxon>
        <taxon>Fungi</taxon>
        <taxon>Fungi incertae sedis</taxon>
        <taxon>Mucoromycota</taxon>
        <taxon>Glomeromycotina</taxon>
        <taxon>Glomeromycetes</taxon>
        <taxon>Diversisporales</taxon>
        <taxon>Acaulosporaceae</taxon>
        <taxon>Acaulospora</taxon>
    </lineage>
</organism>
<reference evidence="1" key="1">
    <citation type="submission" date="2021-06" db="EMBL/GenBank/DDBJ databases">
        <authorList>
            <person name="Kallberg Y."/>
            <person name="Tangrot J."/>
            <person name="Rosling A."/>
        </authorList>
    </citation>
    <scope>NUCLEOTIDE SEQUENCE</scope>
    <source>
        <strain evidence="1">CL356</strain>
    </source>
</reference>
<sequence length="387" mass="43062">MSKNILAIGTSGLGKTTLCRLLCDGNVNGSDGSESATEEVVIHEGNGFRYIDTPGLDDSHGKTDEDIFCEILRKFQNNSTDNRFQVDIILWFCEDNVRELNHFQRAAKFIQRFIEYTDYDYSENLWNSVLIVFKSVNSVSGPKSAAKKVCQSFSQKKNITFNDDRFSVDNFPCLIYDLDKNSKDYKFWGKHTPEDRKMYNVYCQHEVRSELIRLISNRKPIHICFVQARCRKCNAKGDPRLFDGLCHENPILNHQIEDIIYHHRDFGYYHSEASILEHEPDLSFVENLQETQAGNVIETVGSVAKVAGSVASVAGSVISAGSVAGVGNVANSGTVESGLLATASTILLNFGMRVKEQISSSAMVIGVSSIAVASALAGYYAYDKLNE</sequence>
<protein>
    <submittedName>
        <fullName evidence="1">14691_t:CDS:1</fullName>
    </submittedName>
</protein>
<comment type="caution">
    <text evidence="1">The sequence shown here is derived from an EMBL/GenBank/DDBJ whole genome shotgun (WGS) entry which is preliminary data.</text>
</comment>
<proteinExistence type="predicted"/>
<evidence type="ECO:0000313" key="2">
    <source>
        <dbReference type="Proteomes" id="UP000789525"/>
    </source>
</evidence>
<keyword evidence="2" id="KW-1185">Reference proteome</keyword>
<dbReference type="Proteomes" id="UP000789525">
    <property type="component" value="Unassembled WGS sequence"/>
</dbReference>
<name>A0ACA9NWK8_9GLOM</name>
<feature type="non-terminal residue" evidence="1">
    <location>
        <position position="387"/>
    </location>
</feature>